<dbReference type="STRING" id="35525.A0A164F8D4"/>
<dbReference type="GO" id="GO:0046872">
    <property type="term" value="F:metal ion binding"/>
    <property type="evidence" value="ECO:0007669"/>
    <property type="project" value="UniProtKB-KW"/>
</dbReference>
<dbReference type="Proteomes" id="UP000076858">
    <property type="component" value="Unassembled WGS sequence"/>
</dbReference>
<dbReference type="OrthoDB" id="6745635at2759"/>
<reference evidence="4 5" key="1">
    <citation type="submission" date="2016-03" db="EMBL/GenBank/DDBJ databases">
        <title>EvidentialGene: Evidence-directed Construction of Genes on Genomes.</title>
        <authorList>
            <person name="Gilbert D.G."/>
            <person name="Choi J.-H."/>
            <person name="Mockaitis K."/>
            <person name="Colbourne J."/>
            <person name="Pfrender M."/>
        </authorList>
    </citation>
    <scope>NUCLEOTIDE SEQUENCE [LARGE SCALE GENOMIC DNA]</scope>
    <source>
        <strain evidence="4 5">Xinb3</strain>
        <tissue evidence="4">Complete organism</tissue>
    </source>
</reference>
<evidence type="ECO:0000256" key="1">
    <source>
        <dbReference type="ARBA" id="ARBA00001968"/>
    </source>
</evidence>
<feature type="non-terminal residue" evidence="4">
    <location>
        <position position="119"/>
    </location>
</feature>
<dbReference type="InterPro" id="IPR027806">
    <property type="entry name" value="HARBI1_dom"/>
</dbReference>
<name>A0A164F8D4_9CRUS</name>
<proteinExistence type="predicted"/>
<keyword evidence="2" id="KW-0479">Metal-binding</keyword>
<feature type="domain" description="DDE Tnp4" evidence="3">
    <location>
        <begin position="27"/>
        <end position="118"/>
    </location>
</feature>
<evidence type="ECO:0000313" key="5">
    <source>
        <dbReference type="Proteomes" id="UP000076858"/>
    </source>
</evidence>
<sequence length="119" mass="13305">KDNEEKTVIAHHFEQISGFPGVLGCIGSTYIPIRAPANKNKSSYVNHQQQISITLQGICDANGVFLDVFTGPPSRIQDASVYRLSFVYQRLPELCSGDVHLIGDETYPLFDHMLVPYQH</sequence>
<dbReference type="AlphaFoldDB" id="A0A164F8D4"/>
<organism evidence="4 5">
    <name type="scientific">Daphnia magna</name>
    <dbReference type="NCBI Taxonomy" id="35525"/>
    <lineage>
        <taxon>Eukaryota</taxon>
        <taxon>Metazoa</taxon>
        <taxon>Ecdysozoa</taxon>
        <taxon>Arthropoda</taxon>
        <taxon>Crustacea</taxon>
        <taxon>Branchiopoda</taxon>
        <taxon>Diplostraca</taxon>
        <taxon>Cladocera</taxon>
        <taxon>Anomopoda</taxon>
        <taxon>Daphniidae</taxon>
        <taxon>Daphnia</taxon>
    </lineage>
</organism>
<dbReference type="EMBL" id="LRGB01021037">
    <property type="protein sequence ID" value="KZR97537.1"/>
    <property type="molecule type" value="Genomic_DNA"/>
</dbReference>
<dbReference type="Pfam" id="PF13359">
    <property type="entry name" value="DDE_Tnp_4"/>
    <property type="match status" value="1"/>
</dbReference>
<keyword evidence="5" id="KW-1185">Reference proteome</keyword>
<comment type="caution">
    <text evidence="4">The sequence shown here is derived from an EMBL/GenBank/DDBJ whole genome shotgun (WGS) entry which is preliminary data.</text>
</comment>
<evidence type="ECO:0000256" key="2">
    <source>
        <dbReference type="ARBA" id="ARBA00022723"/>
    </source>
</evidence>
<evidence type="ECO:0000259" key="3">
    <source>
        <dbReference type="Pfam" id="PF13359"/>
    </source>
</evidence>
<accession>A0A164F8D4</accession>
<protein>
    <recommendedName>
        <fullName evidence="3">DDE Tnp4 domain-containing protein</fullName>
    </recommendedName>
</protein>
<comment type="cofactor">
    <cofactor evidence="1">
        <name>a divalent metal cation</name>
        <dbReference type="ChEBI" id="CHEBI:60240"/>
    </cofactor>
</comment>
<gene>
    <name evidence="4" type="ORF">APZ42_007530</name>
</gene>
<evidence type="ECO:0000313" key="4">
    <source>
        <dbReference type="EMBL" id="KZR97537.1"/>
    </source>
</evidence>
<feature type="non-terminal residue" evidence="4">
    <location>
        <position position="1"/>
    </location>
</feature>